<evidence type="ECO:0000256" key="1">
    <source>
        <dbReference type="SAM" id="MobiDB-lite"/>
    </source>
</evidence>
<keyword evidence="3" id="KW-1185">Reference proteome</keyword>
<evidence type="ECO:0000313" key="2">
    <source>
        <dbReference type="EMBL" id="QFR02767.1"/>
    </source>
</evidence>
<feature type="compositionally biased region" description="Polar residues" evidence="1">
    <location>
        <begin position="7"/>
        <end position="16"/>
    </location>
</feature>
<evidence type="ECO:0000313" key="3">
    <source>
        <dbReference type="Proteomes" id="UP000327294"/>
    </source>
</evidence>
<dbReference type="KEGG" id="sphv:F9278_23910"/>
<organism evidence="2 3">
    <name type="scientific">Streptomyces phaeolivaceus</name>
    <dbReference type="NCBI Taxonomy" id="2653200"/>
    <lineage>
        <taxon>Bacteria</taxon>
        <taxon>Bacillati</taxon>
        <taxon>Actinomycetota</taxon>
        <taxon>Actinomycetes</taxon>
        <taxon>Kitasatosporales</taxon>
        <taxon>Streptomycetaceae</taxon>
        <taxon>Streptomyces</taxon>
    </lineage>
</organism>
<gene>
    <name evidence="2" type="ORF">F9278_23910</name>
</gene>
<dbReference type="EMBL" id="CP045096">
    <property type="protein sequence ID" value="QFR02767.1"/>
    <property type="molecule type" value="Genomic_DNA"/>
</dbReference>
<dbReference type="Proteomes" id="UP000327294">
    <property type="component" value="Chromosome"/>
</dbReference>
<proteinExistence type="predicted"/>
<protein>
    <submittedName>
        <fullName evidence="2">Uncharacterized protein</fullName>
    </submittedName>
</protein>
<feature type="region of interest" description="Disordered" evidence="1">
    <location>
        <begin position="1"/>
        <end position="24"/>
    </location>
</feature>
<sequence>MLRASAATHQSPTAQEAKTALNKKGSRRITVDGIEYRWRIRRKPSYMQGLCWTPLTYAVEAASGSQPGTTLIVTSGQAHPSNWVGAEAVPIRPAHVAASIREARDRGWEPTKAGSPFQLDRSAGFIAQQ</sequence>
<name>A0A5P8KIC7_9ACTN</name>
<accession>A0A5P8KIC7</accession>
<dbReference type="AlphaFoldDB" id="A0A5P8KIC7"/>
<reference evidence="2 3" key="1">
    <citation type="submission" date="2019-10" db="EMBL/GenBank/DDBJ databases">
        <title>Streptomyces sp. strain GY16 isolated from leaves of Broussonetia papyrifera.</title>
        <authorList>
            <person name="Mo P."/>
        </authorList>
    </citation>
    <scope>NUCLEOTIDE SEQUENCE [LARGE SCALE GENOMIC DNA]</scope>
    <source>
        <strain evidence="2 3">GY16</strain>
    </source>
</reference>